<keyword evidence="1" id="KW-0472">Membrane</keyword>
<organism evidence="2 3">
    <name type="scientific">Candidatus Magasanikbacteria bacterium CG10_big_fil_rev_8_21_14_0_10_42_10</name>
    <dbReference type="NCBI Taxonomy" id="1974649"/>
    <lineage>
        <taxon>Bacteria</taxon>
        <taxon>Candidatus Magasanikiibacteriota</taxon>
    </lineage>
</organism>
<accession>A0A2H0TV22</accession>
<sequence length="83" mass="8985">MNFVYGMFGVALGALIVMKSEWIVQNFGSYGWADEHLGASGGSRLFYKLVGLAIILFSLLSMAGLMDNILLGIFGKLFVGFAQ</sequence>
<feature type="transmembrane region" description="Helical" evidence="1">
    <location>
        <begin position="45"/>
        <end position="66"/>
    </location>
</feature>
<evidence type="ECO:0000256" key="1">
    <source>
        <dbReference type="SAM" id="Phobius"/>
    </source>
</evidence>
<evidence type="ECO:0000313" key="3">
    <source>
        <dbReference type="Proteomes" id="UP000231530"/>
    </source>
</evidence>
<gene>
    <name evidence="2" type="ORF">COU32_04445</name>
</gene>
<dbReference type="EMBL" id="PFBY01000047">
    <property type="protein sequence ID" value="PIR75991.1"/>
    <property type="molecule type" value="Genomic_DNA"/>
</dbReference>
<dbReference type="Proteomes" id="UP000231530">
    <property type="component" value="Unassembled WGS sequence"/>
</dbReference>
<proteinExistence type="predicted"/>
<keyword evidence="1" id="KW-0812">Transmembrane</keyword>
<reference evidence="3" key="1">
    <citation type="submission" date="2017-09" db="EMBL/GenBank/DDBJ databases">
        <title>Depth-based differentiation of microbial function through sediment-hosted aquifers and enrichment of novel symbionts in the deep terrestrial subsurface.</title>
        <authorList>
            <person name="Probst A.J."/>
            <person name="Ladd B."/>
            <person name="Jarett J.K."/>
            <person name="Geller-Mcgrath D.E."/>
            <person name="Sieber C.M.K."/>
            <person name="Emerson J.B."/>
            <person name="Anantharaman K."/>
            <person name="Thomas B.C."/>
            <person name="Malmstrom R."/>
            <person name="Stieglmeier M."/>
            <person name="Klingl A."/>
            <person name="Woyke T."/>
            <person name="Ryan C.M."/>
            <person name="Banfield J.F."/>
        </authorList>
    </citation>
    <scope>NUCLEOTIDE SEQUENCE [LARGE SCALE GENOMIC DNA]</scope>
</reference>
<protein>
    <submittedName>
        <fullName evidence="2">Uncharacterized protein</fullName>
    </submittedName>
</protein>
<feature type="transmembrane region" description="Helical" evidence="1">
    <location>
        <begin position="6"/>
        <end position="24"/>
    </location>
</feature>
<keyword evidence="1" id="KW-1133">Transmembrane helix</keyword>
<evidence type="ECO:0000313" key="2">
    <source>
        <dbReference type="EMBL" id="PIR75991.1"/>
    </source>
</evidence>
<name>A0A2H0TV22_9BACT</name>
<comment type="caution">
    <text evidence="2">The sequence shown here is derived from an EMBL/GenBank/DDBJ whole genome shotgun (WGS) entry which is preliminary data.</text>
</comment>
<dbReference type="AlphaFoldDB" id="A0A2H0TV22"/>